<reference evidence="2 4" key="1">
    <citation type="journal article" date="2014" name="BMC Genomics">
        <title>Genome sequence of Anopheles sinensis provides insight into genetics basis of mosquito competence for malaria parasites.</title>
        <authorList>
            <person name="Zhou D."/>
            <person name="Zhang D."/>
            <person name="Ding G."/>
            <person name="Shi L."/>
            <person name="Hou Q."/>
            <person name="Ye Y."/>
            <person name="Xu Y."/>
            <person name="Zhou H."/>
            <person name="Xiong C."/>
            <person name="Li S."/>
            <person name="Yu J."/>
            <person name="Hong S."/>
            <person name="Yu X."/>
            <person name="Zou P."/>
            <person name="Chen C."/>
            <person name="Chang X."/>
            <person name="Wang W."/>
            <person name="Lv Y."/>
            <person name="Sun Y."/>
            <person name="Ma L."/>
            <person name="Shen B."/>
            <person name="Zhu C."/>
        </authorList>
    </citation>
    <scope>NUCLEOTIDE SEQUENCE [LARGE SCALE GENOMIC DNA]</scope>
</reference>
<dbReference type="Proteomes" id="UP000030765">
    <property type="component" value="Unassembled WGS sequence"/>
</dbReference>
<feature type="region of interest" description="Disordered" evidence="1">
    <location>
        <begin position="1"/>
        <end position="56"/>
    </location>
</feature>
<reference evidence="3" key="2">
    <citation type="submission" date="2020-05" db="UniProtKB">
        <authorList>
            <consortium name="EnsemblMetazoa"/>
        </authorList>
    </citation>
    <scope>IDENTIFICATION</scope>
</reference>
<gene>
    <name evidence="2" type="ORF">ZHAS_00014726</name>
</gene>
<dbReference type="AlphaFoldDB" id="A0A084W931"/>
<name>A0A084W931_ANOSI</name>
<evidence type="ECO:0000313" key="3">
    <source>
        <dbReference type="EnsemblMetazoa" id="ASIC014726-PA"/>
    </source>
</evidence>
<evidence type="ECO:0000256" key="1">
    <source>
        <dbReference type="SAM" id="MobiDB-lite"/>
    </source>
</evidence>
<dbReference type="VEuPathDB" id="VectorBase:ASIC014726"/>
<evidence type="ECO:0000313" key="4">
    <source>
        <dbReference type="Proteomes" id="UP000030765"/>
    </source>
</evidence>
<dbReference type="EMBL" id="ATLV01021592">
    <property type="status" value="NOT_ANNOTATED_CDS"/>
    <property type="molecule type" value="Genomic_DNA"/>
</dbReference>
<dbReference type="EnsemblMetazoa" id="ASIC014726-RA">
    <property type="protein sequence ID" value="ASIC014726-PA"/>
    <property type="gene ID" value="ASIC014726"/>
</dbReference>
<proteinExistence type="predicted"/>
<feature type="compositionally biased region" description="Polar residues" evidence="1">
    <location>
        <begin position="8"/>
        <end position="20"/>
    </location>
</feature>
<keyword evidence="4" id="KW-1185">Reference proteome</keyword>
<dbReference type="EMBL" id="KE525320">
    <property type="protein sequence ID" value="KFB46725.1"/>
    <property type="molecule type" value="Genomic_DNA"/>
</dbReference>
<protein>
    <submittedName>
        <fullName evidence="2 3">Branched-chain amino acid ABC transporter, periplasmic amino acid-binding protein, putative</fullName>
    </submittedName>
</protein>
<evidence type="ECO:0000313" key="2">
    <source>
        <dbReference type="EMBL" id="KFB46725.1"/>
    </source>
</evidence>
<organism evidence="2">
    <name type="scientific">Anopheles sinensis</name>
    <name type="common">Mosquito</name>
    <dbReference type="NCBI Taxonomy" id="74873"/>
    <lineage>
        <taxon>Eukaryota</taxon>
        <taxon>Metazoa</taxon>
        <taxon>Ecdysozoa</taxon>
        <taxon>Arthropoda</taxon>
        <taxon>Hexapoda</taxon>
        <taxon>Insecta</taxon>
        <taxon>Pterygota</taxon>
        <taxon>Neoptera</taxon>
        <taxon>Endopterygota</taxon>
        <taxon>Diptera</taxon>
        <taxon>Nematocera</taxon>
        <taxon>Culicoidea</taxon>
        <taxon>Culicidae</taxon>
        <taxon>Anophelinae</taxon>
        <taxon>Anopheles</taxon>
    </lineage>
</organism>
<accession>A0A084W931</accession>
<sequence length="159" mass="17196">MAERETPSRASQQVPTTCHRTSNRPKEIGVRLANLAETGGGENAAPAPFSQTNGYEFPPFWQELPDVRGGGRKATDRSYAINCDVRNTNRVFPRPSGGEASARKVNNVAINNICSATPSAGATQIEAISGFQEPFIVRLQKNPFRAISRLSPTVRKGKG</sequence>